<organism evidence="3 4">
    <name type="scientific">Araneus ventricosus</name>
    <name type="common">Orbweaver spider</name>
    <name type="synonym">Epeira ventricosa</name>
    <dbReference type="NCBI Taxonomy" id="182803"/>
    <lineage>
        <taxon>Eukaryota</taxon>
        <taxon>Metazoa</taxon>
        <taxon>Ecdysozoa</taxon>
        <taxon>Arthropoda</taxon>
        <taxon>Chelicerata</taxon>
        <taxon>Arachnida</taxon>
        <taxon>Araneae</taxon>
        <taxon>Araneomorphae</taxon>
        <taxon>Entelegynae</taxon>
        <taxon>Araneoidea</taxon>
        <taxon>Araneidae</taxon>
        <taxon>Araneus</taxon>
    </lineage>
</organism>
<dbReference type="InterPro" id="IPR036875">
    <property type="entry name" value="Znf_CCHC_sf"/>
</dbReference>
<reference evidence="3 4" key="1">
    <citation type="journal article" date="2019" name="Sci. Rep.">
        <title>Orb-weaving spider Araneus ventricosus genome elucidates the spidroin gene catalogue.</title>
        <authorList>
            <person name="Kono N."/>
            <person name="Nakamura H."/>
            <person name="Ohtoshi R."/>
            <person name="Moran D.A.P."/>
            <person name="Shinohara A."/>
            <person name="Yoshida Y."/>
            <person name="Fujiwara M."/>
            <person name="Mori M."/>
            <person name="Tomita M."/>
            <person name="Arakawa K."/>
        </authorList>
    </citation>
    <scope>NUCLEOTIDE SEQUENCE [LARGE SCALE GENOMIC DNA]</scope>
</reference>
<comment type="caution">
    <text evidence="3">The sequence shown here is derived from an EMBL/GenBank/DDBJ whole genome shotgun (WGS) entry which is preliminary data.</text>
</comment>
<proteinExistence type="predicted"/>
<evidence type="ECO:0000256" key="1">
    <source>
        <dbReference type="PROSITE-ProRule" id="PRU00047"/>
    </source>
</evidence>
<evidence type="ECO:0000313" key="4">
    <source>
        <dbReference type="Proteomes" id="UP000499080"/>
    </source>
</evidence>
<sequence length="165" mass="18480">MFLPKEYESVKVALGNQPNVILILEFVTQRLIDSEALMNDSKFVEKSFIKYLSDNVTFAEKHKKLICNFCSKKDHTSRFCRLKASKCFCCGKAGHYKRDCPVFKTAADSGARHTAYEISFAAGILEDKFIIDSGATSHMSSRKERFSSLEQASGIIKCASKSTVL</sequence>
<dbReference type="GO" id="GO:0003676">
    <property type="term" value="F:nucleic acid binding"/>
    <property type="evidence" value="ECO:0007669"/>
    <property type="project" value="InterPro"/>
</dbReference>
<keyword evidence="1" id="KW-0862">Zinc</keyword>
<dbReference type="AlphaFoldDB" id="A0A4Y2A2N4"/>
<feature type="domain" description="CCHC-type" evidence="2">
    <location>
        <begin position="86"/>
        <end position="101"/>
    </location>
</feature>
<dbReference type="GO" id="GO:0008270">
    <property type="term" value="F:zinc ion binding"/>
    <property type="evidence" value="ECO:0007669"/>
    <property type="project" value="UniProtKB-KW"/>
</dbReference>
<evidence type="ECO:0000313" key="3">
    <source>
        <dbReference type="EMBL" id="GBL74101.1"/>
    </source>
</evidence>
<accession>A0A4Y2A2N4</accession>
<gene>
    <name evidence="3" type="ORF">AVEN_231001_1</name>
</gene>
<dbReference type="Gene3D" id="4.10.60.10">
    <property type="entry name" value="Zinc finger, CCHC-type"/>
    <property type="match status" value="1"/>
</dbReference>
<dbReference type="Proteomes" id="UP000499080">
    <property type="component" value="Unassembled WGS sequence"/>
</dbReference>
<protein>
    <recommendedName>
        <fullName evidence="2">CCHC-type domain-containing protein</fullName>
    </recommendedName>
</protein>
<keyword evidence="1" id="KW-0863">Zinc-finger</keyword>
<dbReference type="SMART" id="SM00343">
    <property type="entry name" value="ZnF_C2HC"/>
    <property type="match status" value="2"/>
</dbReference>
<dbReference type="InterPro" id="IPR001878">
    <property type="entry name" value="Znf_CCHC"/>
</dbReference>
<name>A0A4Y2A2N4_ARAVE</name>
<dbReference type="EMBL" id="BGPR01000004">
    <property type="protein sequence ID" value="GBL74101.1"/>
    <property type="molecule type" value="Genomic_DNA"/>
</dbReference>
<dbReference type="PROSITE" id="PS50158">
    <property type="entry name" value="ZF_CCHC"/>
    <property type="match status" value="1"/>
</dbReference>
<keyword evidence="4" id="KW-1185">Reference proteome</keyword>
<keyword evidence="1" id="KW-0479">Metal-binding</keyword>
<dbReference type="SUPFAM" id="SSF57756">
    <property type="entry name" value="Retrovirus zinc finger-like domains"/>
    <property type="match status" value="1"/>
</dbReference>
<dbReference type="OrthoDB" id="430476at2759"/>
<evidence type="ECO:0000259" key="2">
    <source>
        <dbReference type="PROSITE" id="PS50158"/>
    </source>
</evidence>